<feature type="compositionally biased region" description="Polar residues" evidence="1">
    <location>
        <begin position="18"/>
        <end position="29"/>
    </location>
</feature>
<evidence type="ECO:0000313" key="2">
    <source>
        <dbReference type="EMBL" id="KAH3739310.1"/>
    </source>
</evidence>
<dbReference type="EMBL" id="JAIWYP010000011">
    <property type="protein sequence ID" value="KAH3739310.1"/>
    <property type="molecule type" value="Genomic_DNA"/>
</dbReference>
<accession>A0A9D4D713</accession>
<sequence>MHSVPFSRSKDEVLPTFLTPSDSSRTPVSIFSPAIAKPTRDLEPAPGRIPVMTLMT</sequence>
<reference evidence="2" key="1">
    <citation type="journal article" date="2019" name="bioRxiv">
        <title>The Genome of the Zebra Mussel, Dreissena polymorpha: A Resource for Invasive Species Research.</title>
        <authorList>
            <person name="McCartney M.A."/>
            <person name="Auch B."/>
            <person name="Kono T."/>
            <person name="Mallez S."/>
            <person name="Zhang Y."/>
            <person name="Obille A."/>
            <person name="Becker A."/>
            <person name="Abrahante J.E."/>
            <person name="Garbe J."/>
            <person name="Badalamenti J.P."/>
            <person name="Herman A."/>
            <person name="Mangelson H."/>
            <person name="Liachko I."/>
            <person name="Sullivan S."/>
            <person name="Sone E.D."/>
            <person name="Koren S."/>
            <person name="Silverstein K.A.T."/>
            <person name="Beckman K.B."/>
            <person name="Gohl D.M."/>
        </authorList>
    </citation>
    <scope>NUCLEOTIDE SEQUENCE</scope>
    <source>
        <strain evidence="2">Duluth1</strain>
        <tissue evidence="2">Whole animal</tissue>
    </source>
</reference>
<protein>
    <submittedName>
        <fullName evidence="2">Uncharacterized protein</fullName>
    </submittedName>
</protein>
<gene>
    <name evidence="2" type="ORF">DPMN_045960</name>
</gene>
<organism evidence="2 3">
    <name type="scientific">Dreissena polymorpha</name>
    <name type="common">Zebra mussel</name>
    <name type="synonym">Mytilus polymorpha</name>
    <dbReference type="NCBI Taxonomy" id="45954"/>
    <lineage>
        <taxon>Eukaryota</taxon>
        <taxon>Metazoa</taxon>
        <taxon>Spiralia</taxon>
        <taxon>Lophotrochozoa</taxon>
        <taxon>Mollusca</taxon>
        <taxon>Bivalvia</taxon>
        <taxon>Autobranchia</taxon>
        <taxon>Heteroconchia</taxon>
        <taxon>Euheterodonta</taxon>
        <taxon>Imparidentia</taxon>
        <taxon>Neoheterodontei</taxon>
        <taxon>Myida</taxon>
        <taxon>Dreissenoidea</taxon>
        <taxon>Dreissenidae</taxon>
        <taxon>Dreissena</taxon>
    </lineage>
</organism>
<name>A0A9D4D713_DREPO</name>
<keyword evidence="3" id="KW-1185">Reference proteome</keyword>
<dbReference type="Proteomes" id="UP000828390">
    <property type="component" value="Unassembled WGS sequence"/>
</dbReference>
<evidence type="ECO:0000313" key="3">
    <source>
        <dbReference type="Proteomes" id="UP000828390"/>
    </source>
</evidence>
<reference evidence="2" key="2">
    <citation type="submission" date="2020-11" db="EMBL/GenBank/DDBJ databases">
        <authorList>
            <person name="McCartney M.A."/>
            <person name="Auch B."/>
            <person name="Kono T."/>
            <person name="Mallez S."/>
            <person name="Becker A."/>
            <person name="Gohl D.M."/>
            <person name="Silverstein K.A.T."/>
            <person name="Koren S."/>
            <person name="Bechman K.B."/>
            <person name="Herman A."/>
            <person name="Abrahante J.E."/>
            <person name="Garbe J."/>
        </authorList>
    </citation>
    <scope>NUCLEOTIDE SEQUENCE</scope>
    <source>
        <strain evidence="2">Duluth1</strain>
        <tissue evidence="2">Whole animal</tissue>
    </source>
</reference>
<proteinExistence type="predicted"/>
<feature type="region of interest" description="Disordered" evidence="1">
    <location>
        <begin position="1"/>
        <end position="29"/>
    </location>
</feature>
<evidence type="ECO:0000256" key="1">
    <source>
        <dbReference type="SAM" id="MobiDB-lite"/>
    </source>
</evidence>
<comment type="caution">
    <text evidence="2">The sequence shown here is derived from an EMBL/GenBank/DDBJ whole genome shotgun (WGS) entry which is preliminary data.</text>
</comment>
<dbReference type="AlphaFoldDB" id="A0A9D4D713"/>